<feature type="compositionally biased region" description="Polar residues" evidence="3">
    <location>
        <begin position="34"/>
        <end position="45"/>
    </location>
</feature>
<evidence type="ECO:0000256" key="3">
    <source>
        <dbReference type="SAM" id="MobiDB-lite"/>
    </source>
</evidence>
<dbReference type="Pfam" id="PF01547">
    <property type="entry name" value="SBP_bac_1"/>
    <property type="match status" value="1"/>
</dbReference>
<sequence length="473" mass="51533">MRKKYLAILLATAMTVSLAGCGGPSDKGSDPAQDESTQSQESTPAQDEGADEGQETDTGSSESEGSGAGLSGSFSIYHMHGEDDTTGTAAAFWKAAEKFQEENPDVNIEFVFTAHDGYQQKLTTMMAGDELTDVWMTKGDMLPSFADTGTIQAADQYIKQDSEWANAYLDGAFADCTYDGTEWGVPMQMQANTIGIYNEAIFEECGIDKWPETWTELIEDCEKIKAKGYIPIAMGNKEQWVAESTVFNTYAYKYVDQEWFNSLANNQGAKFTDEAFVRALQGFQDIAQYFNEDMNSLDQDEMYALYYNKQAAMFFNGAWGVGNVIGNCPEDVLSTTHVGLMPAVEGEAGTKYDTAAGAGWNYVIHSRLQGDDLEACLAFLKAVSTGDYANDALQLGFISSGKTTDVDVSTLHPLFAEYYELAATMNNCSIFDVVLPAEVGSGVLYADTQQLIAGTMTPEDMAADCQAVMEANY</sequence>
<organism evidence="5 6">
    <name type="scientific">Parablautia muri</name>
    <dbReference type="NCBI Taxonomy" id="2320879"/>
    <lineage>
        <taxon>Bacteria</taxon>
        <taxon>Bacillati</taxon>
        <taxon>Bacillota</taxon>
        <taxon>Clostridia</taxon>
        <taxon>Lachnospirales</taxon>
        <taxon>Lachnospiraceae</taxon>
        <taxon>Parablautia</taxon>
    </lineage>
</organism>
<dbReference type="SUPFAM" id="SSF53850">
    <property type="entry name" value="Periplasmic binding protein-like II"/>
    <property type="match status" value="1"/>
</dbReference>
<dbReference type="InterPro" id="IPR006059">
    <property type="entry name" value="SBP"/>
</dbReference>
<dbReference type="EMBL" id="QZDT01000005">
    <property type="protein sequence ID" value="NBJ92037.1"/>
    <property type="molecule type" value="Genomic_DNA"/>
</dbReference>
<dbReference type="Proteomes" id="UP001154420">
    <property type="component" value="Unassembled WGS sequence"/>
</dbReference>
<evidence type="ECO:0000256" key="4">
    <source>
        <dbReference type="SAM" id="SignalP"/>
    </source>
</evidence>
<feature type="chain" id="PRO_5040877705" evidence="4">
    <location>
        <begin position="20"/>
        <end position="473"/>
    </location>
</feature>
<evidence type="ECO:0000256" key="2">
    <source>
        <dbReference type="ARBA" id="ARBA00022448"/>
    </source>
</evidence>
<dbReference type="AlphaFoldDB" id="A0A9X5GSK3"/>
<dbReference type="RefSeq" id="WP_160559107.1">
    <property type="nucleotide sequence ID" value="NZ_QZDT01000005.1"/>
</dbReference>
<comment type="caution">
    <text evidence="5">The sequence shown here is derived from an EMBL/GenBank/DDBJ whole genome shotgun (WGS) entry which is preliminary data.</text>
</comment>
<dbReference type="PANTHER" id="PTHR43649">
    <property type="entry name" value="ARABINOSE-BINDING PROTEIN-RELATED"/>
    <property type="match status" value="1"/>
</dbReference>
<name>A0A9X5GSK3_9FIRM</name>
<dbReference type="PANTHER" id="PTHR43649:SF29">
    <property type="entry name" value="OSMOPROTECTIVE COMPOUNDS-BINDING PROTEIN GGTB"/>
    <property type="match status" value="1"/>
</dbReference>
<accession>A0A9X5GSK3</accession>
<dbReference type="Gene3D" id="3.40.190.10">
    <property type="entry name" value="Periplasmic binding protein-like II"/>
    <property type="match status" value="2"/>
</dbReference>
<keyword evidence="6" id="KW-1185">Reference proteome</keyword>
<feature type="region of interest" description="Disordered" evidence="3">
    <location>
        <begin position="19"/>
        <end position="77"/>
    </location>
</feature>
<evidence type="ECO:0000313" key="5">
    <source>
        <dbReference type="EMBL" id="NBJ92037.1"/>
    </source>
</evidence>
<proteinExistence type="inferred from homology"/>
<reference evidence="5" key="1">
    <citation type="submission" date="2018-09" db="EMBL/GenBank/DDBJ databases">
        <title>Murine metabolic-syndrome-specific gut microbial biobank.</title>
        <authorList>
            <person name="Liu C."/>
        </authorList>
    </citation>
    <scope>NUCLEOTIDE SEQUENCE</scope>
    <source>
        <strain evidence="5">D42-62</strain>
    </source>
</reference>
<dbReference type="PROSITE" id="PS51257">
    <property type="entry name" value="PROKAR_LIPOPROTEIN"/>
    <property type="match status" value="1"/>
</dbReference>
<dbReference type="InterPro" id="IPR050490">
    <property type="entry name" value="Bact_solute-bd_prot1"/>
</dbReference>
<gene>
    <name evidence="5" type="ORF">D5281_05400</name>
</gene>
<dbReference type="OrthoDB" id="1861912at2"/>
<evidence type="ECO:0000256" key="1">
    <source>
        <dbReference type="ARBA" id="ARBA00008520"/>
    </source>
</evidence>
<feature type="compositionally biased region" description="Low complexity" evidence="3">
    <location>
        <begin position="59"/>
        <end position="75"/>
    </location>
</feature>
<keyword evidence="4" id="KW-0732">Signal</keyword>
<comment type="similarity">
    <text evidence="1">Belongs to the bacterial solute-binding protein 1 family.</text>
</comment>
<protein>
    <submittedName>
        <fullName evidence="5">Extracellular solute-binding protein</fullName>
    </submittedName>
</protein>
<keyword evidence="2" id="KW-0813">Transport</keyword>
<evidence type="ECO:0000313" key="6">
    <source>
        <dbReference type="Proteomes" id="UP001154420"/>
    </source>
</evidence>
<feature type="signal peptide" evidence="4">
    <location>
        <begin position="1"/>
        <end position="19"/>
    </location>
</feature>